<evidence type="ECO:0000256" key="3">
    <source>
        <dbReference type="RuleBase" id="RU003560"/>
    </source>
</evidence>
<organism evidence="4 5">
    <name type="scientific">Sapientia aquatica</name>
    <dbReference type="NCBI Taxonomy" id="1549640"/>
    <lineage>
        <taxon>Bacteria</taxon>
        <taxon>Pseudomonadati</taxon>
        <taxon>Pseudomonadota</taxon>
        <taxon>Betaproteobacteria</taxon>
        <taxon>Burkholderiales</taxon>
        <taxon>Oxalobacteraceae</taxon>
        <taxon>Sapientia</taxon>
    </lineage>
</organism>
<dbReference type="PANTHER" id="PTHR43713:SF3">
    <property type="entry name" value="GLUTAMATE-1-SEMIALDEHYDE 2,1-AMINOMUTASE 1, CHLOROPLASTIC-RELATED"/>
    <property type="match status" value="1"/>
</dbReference>
<evidence type="ECO:0000313" key="4">
    <source>
        <dbReference type="EMBL" id="TDK63719.1"/>
    </source>
</evidence>
<evidence type="ECO:0000313" key="5">
    <source>
        <dbReference type="Proteomes" id="UP000294829"/>
    </source>
</evidence>
<protein>
    <submittedName>
        <fullName evidence="4">Aminotransferase class III-fold pyridoxal phosphate-dependent enzyme</fullName>
    </submittedName>
</protein>
<dbReference type="OrthoDB" id="3398487at2"/>
<comment type="caution">
    <text evidence="4">The sequence shown here is derived from an EMBL/GenBank/DDBJ whole genome shotgun (WGS) entry which is preliminary data.</text>
</comment>
<dbReference type="AlphaFoldDB" id="A0A4V3AUB7"/>
<keyword evidence="5" id="KW-1185">Reference proteome</keyword>
<dbReference type="GO" id="GO:0008483">
    <property type="term" value="F:transaminase activity"/>
    <property type="evidence" value="ECO:0007669"/>
    <property type="project" value="UniProtKB-KW"/>
</dbReference>
<dbReference type="InterPro" id="IPR005814">
    <property type="entry name" value="Aminotrans_3"/>
</dbReference>
<dbReference type="InterPro" id="IPR015422">
    <property type="entry name" value="PyrdxlP-dep_Trfase_small"/>
</dbReference>
<keyword evidence="4" id="KW-0032">Aminotransferase</keyword>
<accession>A0A4V3AUB7</accession>
<comment type="similarity">
    <text evidence="3">Belongs to the class-III pyridoxal-phosphate-dependent aminotransferase family.</text>
</comment>
<dbReference type="PANTHER" id="PTHR43713">
    <property type="entry name" value="GLUTAMATE-1-SEMIALDEHYDE 2,1-AMINOMUTASE"/>
    <property type="match status" value="1"/>
</dbReference>
<keyword evidence="2 3" id="KW-0663">Pyridoxal phosphate</keyword>
<dbReference type="InterPro" id="IPR015424">
    <property type="entry name" value="PyrdxlP-dep_Trfase"/>
</dbReference>
<gene>
    <name evidence="4" type="ORF">E2I14_14190</name>
</gene>
<dbReference type="Proteomes" id="UP000294829">
    <property type="component" value="Unassembled WGS sequence"/>
</dbReference>
<dbReference type="GO" id="GO:0030170">
    <property type="term" value="F:pyridoxal phosphate binding"/>
    <property type="evidence" value="ECO:0007669"/>
    <property type="project" value="InterPro"/>
</dbReference>
<comment type="cofactor">
    <cofactor evidence="1">
        <name>pyridoxal 5'-phosphate</name>
        <dbReference type="ChEBI" id="CHEBI:597326"/>
    </cofactor>
</comment>
<dbReference type="RefSeq" id="WP_133329666.1">
    <property type="nucleotide sequence ID" value="NZ_SMYL01000008.1"/>
</dbReference>
<dbReference type="Pfam" id="PF00202">
    <property type="entry name" value="Aminotran_3"/>
    <property type="match status" value="1"/>
</dbReference>
<reference evidence="4 5" key="1">
    <citation type="submission" date="2019-03" db="EMBL/GenBank/DDBJ databases">
        <title>Sapientia aquatica gen. nov., sp. nov., isolated from a crater lake.</title>
        <authorList>
            <person name="Felfoldi T."/>
            <person name="Szabo A."/>
            <person name="Toth E."/>
            <person name="Schumann P."/>
            <person name="Keki Z."/>
            <person name="Marialigeti K."/>
            <person name="Mathe I."/>
        </authorList>
    </citation>
    <scope>NUCLEOTIDE SEQUENCE [LARGE SCALE GENOMIC DNA]</scope>
    <source>
        <strain evidence="4 5">SA-152</strain>
    </source>
</reference>
<dbReference type="SUPFAM" id="SSF53383">
    <property type="entry name" value="PLP-dependent transferases"/>
    <property type="match status" value="1"/>
</dbReference>
<sequence length="449" mass="49433">MRQINRDKLQRVKSVELAAFNQRTAKSEAMLKRAKKSMVRGVPMSWMYGLYRHHSLYVTHGDGPTFFDVDGNSYLDFNVVDLAVTMGFTNSFVQRAMEQSMQRGAHFLLPIEEAIDVCENLAERTGVPFWQFTLTASGANTEVIRIARTITKRNKVLVFAGHYHGHLDDTMLEKADGQIRPYVLGLPHSAAKGVEIVPFNDLAALEEKLKQGDIALVLTEPALSNCTLVQPEPGYLDAVYALCQRYGTLFCLDEAHNFSFAYGGLTRAWNLKSDFLVLGKGLGTGIPFALYGMSKEVADFVDAHTQIDLGEPGIAAGGTTYANTLSILAAKTALENVLTPENYARTNYLGRTLAQGLQASFDQLELPWRALHLGPRSGYCLKPQLPKNGAEAYESIDIEFISTRKLFMANRGVWDAMATAGPQVSFAHTDAHIAQYLSAAHEFLAAIAG</sequence>
<dbReference type="Gene3D" id="3.40.640.10">
    <property type="entry name" value="Type I PLP-dependent aspartate aminotransferase-like (Major domain)"/>
    <property type="match status" value="1"/>
</dbReference>
<proteinExistence type="inferred from homology"/>
<evidence type="ECO:0000256" key="2">
    <source>
        <dbReference type="ARBA" id="ARBA00022898"/>
    </source>
</evidence>
<dbReference type="Gene3D" id="3.90.1150.10">
    <property type="entry name" value="Aspartate Aminotransferase, domain 1"/>
    <property type="match status" value="1"/>
</dbReference>
<dbReference type="InterPro" id="IPR015421">
    <property type="entry name" value="PyrdxlP-dep_Trfase_major"/>
</dbReference>
<keyword evidence="4" id="KW-0808">Transferase</keyword>
<dbReference type="EMBL" id="SMYL01000008">
    <property type="protein sequence ID" value="TDK63719.1"/>
    <property type="molecule type" value="Genomic_DNA"/>
</dbReference>
<name>A0A4V3AUB7_9BURK</name>
<evidence type="ECO:0000256" key="1">
    <source>
        <dbReference type="ARBA" id="ARBA00001933"/>
    </source>
</evidence>